<feature type="transmembrane region" description="Helical" evidence="6">
    <location>
        <begin position="20"/>
        <end position="40"/>
    </location>
</feature>
<evidence type="ECO:0000256" key="5">
    <source>
        <dbReference type="ARBA" id="ARBA00038359"/>
    </source>
</evidence>
<evidence type="ECO:0000256" key="3">
    <source>
        <dbReference type="ARBA" id="ARBA00022989"/>
    </source>
</evidence>
<dbReference type="PANTHER" id="PTHR33048">
    <property type="entry name" value="PTH11-LIKE INTEGRAL MEMBRANE PROTEIN (AFU_ORTHOLOGUE AFUA_5G11245)"/>
    <property type="match status" value="1"/>
</dbReference>
<protein>
    <recommendedName>
        <fullName evidence="7">Rhodopsin domain-containing protein</fullName>
    </recommendedName>
</protein>
<feature type="transmembrane region" description="Helical" evidence="6">
    <location>
        <begin position="52"/>
        <end position="72"/>
    </location>
</feature>
<reference evidence="8" key="1">
    <citation type="journal article" date="2021" name="Nat. Commun.">
        <title>Genetic determinants of endophytism in the Arabidopsis root mycobiome.</title>
        <authorList>
            <person name="Mesny F."/>
            <person name="Miyauchi S."/>
            <person name="Thiergart T."/>
            <person name="Pickel B."/>
            <person name="Atanasova L."/>
            <person name="Karlsson M."/>
            <person name="Huettel B."/>
            <person name="Barry K.W."/>
            <person name="Haridas S."/>
            <person name="Chen C."/>
            <person name="Bauer D."/>
            <person name="Andreopoulos W."/>
            <person name="Pangilinan J."/>
            <person name="LaButti K."/>
            <person name="Riley R."/>
            <person name="Lipzen A."/>
            <person name="Clum A."/>
            <person name="Drula E."/>
            <person name="Henrissat B."/>
            <person name="Kohler A."/>
            <person name="Grigoriev I.V."/>
            <person name="Martin F.M."/>
            <person name="Hacquard S."/>
        </authorList>
    </citation>
    <scope>NUCLEOTIDE SEQUENCE</scope>
    <source>
        <strain evidence="8">MPI-SDFR-AT-0120</strain>
    </source>
</reference>
<feature type="transmembrane region" description="Helical" evidence="6">
    <location>
        <begin position="218"/>
        <end position="239"/>
    </location>
</feature>
<comment type="similarity">
    <text evidence="5">Belongs to the SAT4 family.</text>
</comment>
<organism evidence="8 9">
    <name type="scientific">Paraphoma chrysanthemicola</name>
    <dbReference type="NCBI Taxonomy" id="798071"/>
    <lineage>
        <taxon>Eukaryota</taxon>
        <taxon>Fungi</taxon>
        <taxon>Dikarya</taxon>
        <taxon>Ascomycota</taxon>
        <taxon>Pezizomycotina</taxon>
        <taxon>Dothideomycetes</taxon>
        <taxon>Pleosporomycetidae</taxon>
        <taxon>Pleosporales</taxon>
        <taxon>Pleosporineae</taxon>
        <taxon>Phaeosphaeriaceae</taxon>
        <taxon>Paraphoma</taxon>
    </lineage>
</organism>
<dbReference type="OrthoDB" id="2988756at2759"/>
<feature type="transmembrane region" description="Helical" evidence="6">
    <location>
        <begin position="103"/>
        <end position="126"/>
    </location>
</feature>
<feature type="non-terminal residue" evidence="8">
    <location>
        <position position="348"/>
    </location>
</feature>
<comment type="caution">
    <text evidence="8">The sequence shown here is derived from an EMBL/GenBank/DDBJ whole genome shotgun (WGS) entry which is preliminary data.</text>
</comment>
<comment type="subcellular location">
    <subcellularLocation>
        <location evidence="1">Membrane</location>
        <topology evidence="1">Multi-pass membrane protein</topology>
    </subcellularLocation>
</comment>
<keyword evidence="3 6" id="KW-1133">Transmembrane helix</keyword>
<sequence>MNQSDNARKSANSFTQTTVLAVGYGSTSFVSLVMLARIGLQYRRIKRLAAEDLCMLLAYILFVSQCALYIAMSPIQDKINDVVDGRKPPYDDLLNDIRLLGKLYLPALLFFWTILWLVKFGLLLLYRKLTIGLSMIYNRTWWLLVGFYFVTLIGNYVAFLTSCGTIDGLFKGTGCHNQTRQFLSLWYSYAADTITNMTLIGFPMHLTWGVQLPRGQKVGLLVLFATGVMCVFIATLRAAQVTANTLETNALMDGTWLAVWGMVETAVAVVIGLCPSFAILIRSRRERTKKASYNASGYIKQDGQDFQLQTIGSASVPMKGNRTFWSDVHSSQEELAGHQNSIEVFTTI</sequence>
<proteinExistence type="inferred from homology"/>
<gene>
    <name evidence="8" type="ORF">FB567DRAFT_472278</name>
</gene>
<keyword evidence="4 6" id="KW-0472">Membrane</keyword>
<evidence type="ECO:0000259" key="7">
    <source>
        <dbReference type="Pfam" id="PF20684"/>
    </source>
</evidence>
<evidence type="ECO:0000256" key="4">
    <source>
        <dbReference type="ARBA" id="ARBA00023136"/>
    </source>
</evidence>
<feature type="transmembrane region" description="Helical" evidence="6">
    <location>
        <begin position="186"/>
        <end position="206"/>
    </location>
</feature>
<evidence type="ECO:0000313" key="9">
    <source>
        <dbReference type="Proteomes" id="UP000813461"/>
    </source>
</evidence>
<keyword evidence="9" id="KW-1185">Reference proteome</keyword>
<accession>A0A8K0R634</accession>
<feature type="transmembrane region" description="Helical" evidence="6">
    <location>
        <begin position="141"/>
        <end position="159"/>
    </location>
</feature>
<dbReference type="InterPro" id="IPR049326">
    <property type="entry name" value="Rhodopsin_dom_fungi"/>
</dbReference>
<evidence type="ECO:0000313" key="8">
    <source>
        <dbReference type="EMBL" id="KAH7086564.1"/>
    </source>
</evidence>
<dbReference type="PANTHER" id="PTHR33048:SF146">
    <property type="entry name" value="INTEGRAL MEMBRANE PROTEIN"/>
    <property type="match status" value="1"/>
</dbReference>
<name>A0A8K0R634_9PLEO</name>
<dbReference type="Proteomes" id="UP000813461">
    <property type="component" value="Unassembled WGS sequence"/>
</dbReference>
<dbReference type="AlphaFoldDB" id="A0A8K0R634"/>
<dbReference type="InterPro" id="IPR052337">
    <property type="entry name" value="SAT4-like"/>
</dbReference>
<feature type="transmembrane region" description="Helical" evidence="6">
    <location>
        <begin position="259"/>
        <end position="281"/>
    </location>
</feature>
<keyword evidence="2 6" id="KW-0812">Transmembrane</keyword>
<dbReference type="Pfam" id="PF20684">
    <property type="entry name" value="Fung_rhodopsin"/>
    <property type="match status" value="1"/>
</dbReference>
<evidence type="ECO:0000256" key="2">
    <source>
        <dbReference type="ARBA" id="ARBA00022692"/>
    </source>
</evidence>
<evidence type="ECO:0000256" key="6">
    <source>
        <dbReference type="SAM" id="Phobius"/>
    </source>
</evidence>
<evidence type="ECO:0000256" key="1">
    <source>
        <dbReference type="ARBA" id="ARBA00004141"/>
    </source>
</evidence>
<dbReference type="GO" id="GO:0016020">
    <property type="term" value="C:membrane"/>
    <property type="evidence" value="ECO:0007669"/>
    <property type="project" value="UniProtKB-SubCell"/>
</dbReference>
<dbReference type="EMBL" id="JAGMVJ010000011">
    <property type="protein sequence ID" value="KAH7086564.1"/>
    <property type="molecule type" value="Genomic_DNA"/>
</dbReference>
<feature type="domain" description="Rhodopsin" evidence="7">
    <location>
        <begin position="37"/>
        <end position="281"/>
    </location>
</feature>